<dbReference type="EMBL" id="CP116805">
    <property type="protein sequence ID" value="WCL53455.1"/>
    <property type="molecule type" value="Genomic_DNA"/>
</dbReference>
<dbReference type="KEGG" id="gso:PH603_12990"/>
<evidence type="ECO:0000313" key="2">
    <source>
        <dbReference type="EMBL" id="WCL53455.1"/>
    </source>
</evidence>
<name>A0AAE9XR99_9PROT</name>
<feature type="domain" description="Gp5/Type VI secretion system Vgr protein OB-fold" evidence="1">
    <location>
        <begin position="371"/>
        <end position="446"/>
    </location>
</feature>
<evidence type="ECO:0000259" key="1">
    <source>
        <dbReference type="Pfam" id="PF04717"/>
    </source>
</evidence>
<evidence type="ECO:0000313" key="3">
    <source>
        <dbReference type="Proteomes" id="UP001217500"/>
    </source>
</evidence>
<dbReference type="RefSeq" id="WP_289502967.1">
    <property type="nucleotide sequence ID" value="NZ_CP116805.1"/>
</dbReference>
<accession>A0AAE9XR99</accession>
<dbReference type="InterPro" id="IPR037026">
    <property type="entry name" value="Vgr_OB-fold_dom_sf"/>
</dbReference>
<gene>
    <name evidence="2" type="ORF">PH603_12990</name>
</gene>
<sequence>MTDASTDKPVAFTISANGSQLDKMIEVRSVRIWHAFNRIGHAEIQLLDDIDAKPPLPATTNAGLKVGSSLEIQIGRGDDLQTAFKGSITRLQLKLEDGAPSLTVEARDDAFKMTLVPVTKLFQKVKDSDVAQTVAGAYGLSTDFTATDTEYPMLLQHQTTDWDFLVARLQLQSQVVWSALGTIQSKKPSATGGAAINVALDEGLLSFEARMDGRDQLASTEALTWDMENQQSVNSAGADPGVKEQGSTIASSLAADMKPAVSKLTVGYGGAVDGPAARAGAILTQSRLAKVQGTARLVGQAVSPGDTLQLKGFSTLFDGAALVSAVTHIVADGGWETIVETGLARDWLMDRIYDTGGIDRMPERLLKQLHLGKVTKISEDPEGLFRVQVMLPLVYGAEAQPVWARVAMLAAGSDRGSFFMPHVDDEVLVGFVGADAASPVVIGKLYSKNRAAPVTPADENNYVQGLYTKAGLKLVFNDEDPAVTLSTKGGQSICLDDKAGSITIKDQNGNSLTMDSGGIKMTSAADLTVSASAGTFKGSASNVNFDASMEIKGNGGLGAQWTSGANTVVKGAIVQIN</sequence>
<dbReference type="SUPFAM" id="SSF69279">
    <property type="entry name" value="Phage tail proteins"/>
    <property type="match status" value="1"/>
</dbReference>
<dbReference type="InterPro" id="IPR006531">
    <property type="entry name" value="Gp5/Vgr_OB"/>
</dbReference>
<proteinExistence type="predicted"/>
<dbReference type="Pfam" id="PF04717">
    <property type="entry name" value="Phage_base_V"/>
    <property type="match status" value="1"/>
</dbReference>
<dbReference type="Gene3D" id="2.40.50.230">
    <property type="entry name" value="Gp5 N-terminal domain"/>
    <property type="match status" value="1"/>
</dbReference>
<dbReference type="Proteomes" id="UP001217500">
    <property type="component" value="Chromosome"/>
</dbReference>
<organism evidence="2 3">
    <name type="scientific">Gimibacter soli</name>
    <dbReference type="NCBI Taxonomy" id="3024400"/>
    <lineage>
        <taxon>Bacteria</taxon>
        <taxon>Pseudomonadati</taxon>
        <taxon>Pseudomonadota</taxon>
        <taxon>Alphaproteobacteria</taxon>
        <taxon>Kordiimonadales</taxon>
        <taxon>Temperatibacteraceae</taxon>
        <taxon>Gimibacter</taxon>
    </lineage>
</organism>
<keyword evidence="3" id="KW-1185">Reference proteome</keyword>
<protein>
    <submittedName>
        <fullName evidence="2">Phage baseplate assembly protein V</fullName>
    </submittedName>
</protein>
<reference evidence="2" key="1">
    <citation type="submission" date="2023-01" db="EMBL/GenBank/DDBJ databases">
        <title>The genome sequence of Kordiimonadaceae bacterium 6D33.</title>
        <authorList>
            <person name="Liu Y."/>
        </authorList>
    </citation>
    <scope>NUCLEOTIDE SEQUENCE</scope>
    <source>
        <strain evidence="2">6D33</strain>
    </source>
</reference>
<dbReference type="SUPFAM" id="SSF69255">
    <property type="entry name" value="gp5 N-terminal domain-like"/>
    <property type="match status" value="1"/>
</dbReference>
<dbReference type="AlphaFoldDB" id="A0AAE9XR99"/>